<protein>
    <submittedName>
        <fullName evidence="8">HORMA domain-containing protein</fullName>
    </submittedName>
</protein>
<keyword evidence="5" id="KW-0469">Meiosis</keyword>
<comment type="subcellular location">
    <subcellularLocation>
        <location evidence="2">Chromosome</location>
    </subcellularLocation>
    <subcellularLocation>
        <location evidence="1">Nucleus</location>
    </subcellularLocation>
</comment>
<dbReference type="EnsemblMetazoa" id="CJA07786a.1">
    <property type="protein sequence ID" value="CJA07786a.1"/>
    <property type="gene ID" value="WBGene00126990"/>
</dbReference>
<dbReference type="Gene3D" id="3.30.900.10">
    <property type="entry name" value="HORMA domain"/>
    <property type="match status" value="1"/>
</dbReference>
<reference evidence="9" key="1">
    <citation type="submission" date="2010-08" db="EMBL/GenBank/DDBJ databases">
        <authorList>
            <consortium name="Caenorhabditis japonica Sequencing Consortium"/>
            <person name="Wilson R.K."/>
        </authorList>
    </citation>
    <scope>NUCLEOTIDE SEQUENCE [LARGE SCALE GENOMIC DNA]</scope>
    <source>
        <strain evidence="9">DF5081</strain>
    </source>
</reference>
<evidence type="ECO:0000256" key="1">
    <source>
        <dbReference type="ARBA" id="ARBA00004123"/>
    </source>
</evidence>
<feature type="domain" description="HORMA" evidence="7">
    <location>
        <begin position="65"/>
        <end position="275"/>
    </location>
</feature>
<dbReference type="PANTHER" id="PTHR48225:SF7">
    <property type="entry name" value="MEIOSIS-SPECIFIC PROTEIN HOP1"/>
    <property type="match status" value="1"/>
</dbReference>
<dbReference type="GO" id="GO:0051321">
    <property type="term" value="P:meiotic cell cycle"/>
    <property type="evidence" value="ECO:0007669"/>
    <property type="project" value="UniProtKB-KW"/>
</dbReference>
<proteinExistence type="predicted"/>
<dbReference type="GO" id="GO:0005694">
    <property type="term" value="C:chromosome"/>
    <property type="evidence" value="ECO:0007669"/>
    <property type="project" value="UniProtKB-SubCell"/>
</dbReference>
<dbReference type="InterPro" id="IPR003511">
    <property type="entry name" value="HORMA_dom"/>
</dbReference>
<reference evidence="8" key="2">
    <citation type="submission" date="2022-06" db="UniProtKB">
        <authorList>
            <consortium name="EnsemblMetazoa"/>
        </authorList>
    </citation>
    <scope>IDENTIFICATION</scope>
    <source>
        <strain evidence="8">DF5081</strain>
    </source>
</reference>
<evidence type="ECO:0000313" key="8">
    <source>
        <dbReference type="EnsemblMetazoa" id="CJA07786a.1"/>
    </source>
</evidence>
<dbReference type="Proteomes" id="UP000005237">
    <property type="component" value="Unassembled WGS sequence"/>
</dbReference>
<dbReference type="PROSITE" id="PS50815">
    <property type="entry name" value="HORMA"/>
    <property type="match status" value="1"/>
</dbReference>
<dbReference type="PANTHER" id="PTHR48225">
    <property type="entry name" value="HORMA DOMAIN-CONTAINING PROTEIN 1"/>
    <property type="match status" value="1"/>
</dbReference>
<dbReference type="InterPro" id="IPR036570">
    <property type="entry name" value="HORMA_dom_sf"/>
</dbReference>
<organism evidence="8 9">
    <name type="scientific">Caenorhabditis japonica</name>
    <dbReference type="NCBI Taxonomy" id="281687"/>
    <lineage>
        <taxon>Eukaryota</taxon>
        <taxon>Metazoa</taxon>
        <taxon>Ecdysozoa</taxon>
        <taxon>Nematoda</taxon>
        <taxon>Chromadorea</taxon>
        <taxon>Rhabditida</taxon>
        <taxon>Rhabditina</taxon>
        <taxon>Rhabditomorpha</taxon>
        <taxon>Rhabditoidea</taxon>
        <taxon>Rhabditidae</taxon>
        <taxon>Peloderinae</taxon>
        <taxon>Caenorhabditis</taxon>
    </lineage>
</organism>
<dbReference type="InterPro" id="IPR051294">
    <property type="entry name" value="HORMA_MeioticProgression"/>
</dbReference>
<dbReference type="GO" id="GO:0005634">
    <property type="term" value="C:nucleus"/>
    <property type="evidence" value="ECO:0007669"/>
    <property type="project" value="UniProtKB-SubCell"/>
</dbReference>
<dbReference type="SUPFAM" id="SSF56019">
    <property type="entry name" value="The spindle assembly checkpoint protein mad2"/>
    <property type="match status" value="1"/>
</dbReference>
<name>A0A8R1DNJ4_CAEJA</name>
<evidence type="ECO:0000256" key="5">
    <source>
        <dbReference type="ARBA" id="ARBA00023254"/>
    </source>
</evidence>
<evidence type="ECO:0000256" key="2">
    <source>
        <dbReference type="ARBA" id="ARBA00004286"/>
    </source>
</evidence>
<keyword evidence="3" id="KW-0158">Chromosome</keyword>
<evidence type="ECO:0000256" key="4">
    <source>
        <dbReference type="ARBA" id="ARBA00023242"/>
    </source>
</evidence>
<sequence>MTAKALIHLTTGAVPSIALVEYMRTRLMAPPFHIDNDEETLNDTRSIVNDQKWLRIFPRCVASKDKSSKFMTRAVFVTFSMILYRRNILRKEYFATNYVAESLKLKTLDFNHQKAQKIAHILKSAGEAIALGYLDEIALVISNSDGKEEAIEVFSFKIHYFPDGGVVAQLNAEANGGCLTPVQKLANLEYEGTASVRDQFILMHRSIAVICQKIMQPLPDRHFANFRVKYTKEAPIDYRIKGFSDSPIFYTHHKDVLSANLGPLRPGCHGGVLGCASIFIEDSSRAEYILNKHIEKAAEELGWKYAINNSLPNTDTANMTPSSKSDDTEKKKTIASKSKSQKRSSPYSKRSDKR</sequence>
<evidence type="ECO:0000259" key="7">
    <source>
        <dbReference type="PROSITE" id="PS50815"/>
    </source>
</evidence>
<keyword evidence="9" id="KW-1185">Reference proteome</keyword>
<accession>A0A8R1DNJ4</accession>
<evidence type="ECO:0000256" key="6">
    <source>
        <dbReference type="SAM" id="MobiDB-lite"/>
    </source>
</evidence>
<feature type="region of interest" description="Disordered" evidence="6">
    <location>
        <begin position="313"/>
        <end position="354"/>
    </location>
</feature>
<evidence type="ECO:0000256" key="3">
    <source>
        <dbReference type="ARBA" id="ARBA00022454"/>
    </source>
</evidence>
<dbReference type="Pfam" id="PF02301">
    <property type="entry name" value="HORMA"/>
    <property type="match status" value="1"/>
</dbReference>
<dbReference type="AlphaFoldDB" id="A0A8R1DNJ4"/>
<feature type="compositionally biased region" description="Polar residues" evidence="6">
    <location>
        <begin position="335"/>
        <end position="348"/>
    </location>
</feature>
<keyword evidence="4" id="KW-0539">Nucleus</keyword>
<evidence type="ECO:0000313" key="9">
    <source>
        <dbReference type="Proteomes" id="UP000005237"/>
    </source>
</evidence>
<dbReference type="OMA" id="YNESAND"/>